<accession>A0A8H5I0U7</accession>
<evidence type="ECO:0000259" key="2">
    <source>
        <dbReference type="Pfam" id="PF20153"/>
    </source>
</evidence>
<reference evidence="3 4" key="1">
    <citation type="journal article" date="2020" name="ISME J.">
        <title>Uncovering the hidden diversity of litter-decomposition mechanisms in mushroom-forming fungi.</title>
        <authorList>
            <person name="Floudas D."/>
            <person name="Bentzer J."/>
            <person name="Ahren D."/>
            <person name="Johansson T."/>
            <person name="Persson P."/>
            <person name="Tunlid A."/>
        </authorList>
    </citation>
    <scope>NUCLEOTIDE SEQUENCE [LARGE SCALE GENOMIC DNA]</scope>
    <source>
        <strain evidence="3 4">CBS 406.79</strain>
    </source>
</reference>
<keyword evidence="1" id="KW-1133">Transmembrane helix</keyword>
<dbReference type="EMBL" id="JAACJN010000003">
    <property type="protein sequence ID" value="KAF5393063.1"/>
    <property type="molecule type" value="Genomic_DNA"/>
</dbReference>
<keyword evidence="4" id="KW-1185">Reference proteome</keyword>
<dbReference type="Proteomes" id="UP000518752">
    <property type="component" value="Unassembled WGS sequence"/>
</dbReference>
<feature type="transmembrane region" description="Helical" evidence="1">
    <location>
        <begin position="234"/>
        <end position="257"/>
    </location>
</feature>
<evidence type="ECO:0000313" key="4">
    <source>
        <dbReference type="Proteomes" id="UP000518752"/>
    </source>
</evidence>
<dbReference type="OrthoDB" id="3219854at2759"/>
<dbReference type="AlphaFoldDB" id="A0A8H5I0U7"/>
<evidence type="ECO:0000313" key="3">
    <source>
        <dbReference type="EMBL" id="KAF5393063.1"/>
    </source>
</evidence>
<dbReference type="Pfam" id="PF20153">
    <property type="entry name" value="DUF6535"/>
    <property type="match status" value="1"/>
</dbReference>
<gene>
    <name evidence="3" type="ORF">D9757_001111</name>
</gene>
<proteinExistence type="predicted"/>
<name>A0A8H5I0U7_9AGAR</name>
<feature type="transmembrane region" description="Helical" evidence="1">
    <location>
        <begin position="203"/>
        <end position="228"/>
    </location>
</feature>
<dbReference type="InterPro" id="IPR045338">
    <property type="entry name" value="DUF6535"/>
</dbReference>
<protein>
    <recommendedName>
        <fullName evidence="2">DUF6535 domain-containing protein</fullName>
    </recommendedName>
</protein>
<keyword evidence="1" id="KW-0812">Transmembrane</keyword>
<feature type="transmembrane region" description="Helical" evidence="1">
    <location>
        <begin position="75"/>
        <end position="94"/>
    </location>
</feature>
<comment type="caution">
    <text evidence="3">The sequence shown here is derived from an EMBL/GenBank/DDBJ whole genome shotgun (WGS) entry which is preliminary data.</text>
</comment>
<evidence type="ECO:0000256" key="1">
    <source>
        <dbReference type="SAM" id="Phobius"/>
    </source>
</evidence>
<keyword evidence="1" id="KW-0472">Membrane</keyword>
<feature type="transmembrane region" description="Helical" evidence="1">
    <location>
        <begin position="269"/>
        <end position="288"/>
    </location>
</feature>
<sequence>MNTKERHLPDSRHKHFFGLPQNQDQQVFHDDDYEQKFPEDLIFHETGPSARVWRTYLAESTTFDENMIGEARDGLDAMLIFAGLFSAAVTSFLVEASQNLQADFTQVSADLLFQLVSQQSSGVTGDGNGSSTFNPGSKFVPDARDVWVNGLWAVSLTFSLVVALASVLIKQWLRRFLAFRSGTPAERSHLRQYRFMGFETWQVSAIVGSLPVIMHLSLALFFAGLVLFFIPLHFALSCVIGGISLVAYTLYFISNILPIFYPRCPYRTPLSVFFLLLAKYFQLISHAFQRLKFLGALQNDILHVEPEDFQSSLDDREKSAVGNDYDSLSVNALHWLYTVSTNTTVHSIVMQAIGGLPARETVKQAVHSLFNFERDCEPVLEHLISSCTTSTSETNSRIRHVPITRHLESAAERLCRALLFFPVRPDSALGSMIIQYEPDPDRSVTSALQEGTFLAVGAPARAQNYFDYVLQWRKTKHHPFVWMSLMKNAIQSDTLASEDSYDIDDHEYQVDTVLSHYEIFFGAKWDPLTSRSDLSGEVDLGAIVNLTEHLSVIQSWILKMLARYDRHPHLPQSARFIEVILRFLLYRLWPKQDSDSRAKFWLFLKDIFQRSDIALDDWRFHNDKSNFSISSFIMDLSETWISDPMWSLSPLEHLLAENVKSYWKSKYLKAPELDLILRTIEFRPGAFEQFAFLITGLPDTLLSGSGETHRILVKNHFLKFLIKHYTLNAVTVQVVGAFVFGLKAVKDPEDQATSTLADYLFQRDNARYALMLILIEERLGKDSKHPIKYEDALRHFVHLCPQREWLVDYRNWLELAIRWIEPPVGLDLISFEDHGRLTGIELQLPLGTALLGRLTVMEIQTLADCLDCHIAELDQQPSAKTSSEHNETQTAANTTGWSNIELVTSSPRLTVTSRLRQLRTAILGQGDAEMQDEKKGTLSQSPV</sequence>
<feature type="domain" description="DUF6535" evidence="2">
    <location>
        <begin position="53"/>
        <end position="229"/>
    </location>
</feature>
<feature type="transmembrane region" description="Helical" evidence="1">
    <location>
        <begin position="146"/>
        <end position="169"/>
    </location>
</feature>
<organism evidence="3 4">
    <name type="scientific">Collybiopsis confluens</name>
    <dbReference type="NCBI Taxonomy" id="2823264"/>
    <lineage>
        <taxon>Eukaryota</taxon>
        <taxon>Fungi</taxon>
        <taxon>Dikarya</taxon>
        <taxon>Basidiomycota</taxon>
        <taxon>Agaricomycotina</taxon>
        <taxon>Agaricomycetes</taxon>
        <taxon>Agaricomycetidae</taxon>
        <taxon>Agaricales</taxon>
        <taxon>Marasmiineae</taxon>
        <taxon>Omphalotaceae</taxon>
        <taxon>Collybiopsis</taxon>
    </lineage>
</organism>